<gene>
    <name evidence="2" type="ORF">AMQ22_01451</name>
</gene>
<proteinExistence type="predicted"/>
<reference evidence="2 3" key="1">
    <citation type="journal article" date="2016" name="ISME J.">
        <title>Chasing the elusive Euryarchaeota class WSA2: genomes reveal a uniquely fastidious methyl-reducing methanogen.</title>
        <authorList>
            <person name="Nobu M.K."/>
            <person name="Narihiro T."/>
            <person name="Kuroda K."/>
            <person name="Mei R."/>
            <person name="Liu W.T."/>
        </authorList>
    </citation>
    <scope>NUCLEOTIDE SEQUENCE [LARGE SCALE GENOMIC DNA]</scope>
    <source>
        <strain evidence="2">U1lsi0528_Bin055</strain>
    </source>
</reference>
<evidence type="ECO:0000313" key="3">
    <source>
        <dbReference type="Proteomes" id="UP000075398"/>
    </source>
</evidence>
<accession>A0A150IZT8</accession>
<keyword evidence="1" id="KW-0175">Coiled coil</keyword>
<organism evidence="2 3">
    <name type="scientific">Candidatus Methanofastidiosum methylothiophilum</name>
    <dbReference type="NCBI Taxonomy" id="1705564"/>
    <lineage>
        <taxon>Archaea</taxon>
        <taxon>Methanobacteriati</taxon>
        <taxon>Methanobacteriota</taxon>
        <taxon>Stenosarchaea group</taxon>
        <taxon>Candidatus Methanofastidiosia</taxon>
        <taxon>Candidatus Methanofastidiosales</taxon>
        <taxon>Candidatus Methanofastidiosaceae</taxon>
        <taxon>Candidatus Methanofastidiosum</taxon>
    </lineage>
</organism>
<name>A0A150IZT8_9EURY</name>
<feature type="coiled-coil region" evidence="1">
    <location>
        <begin position="12"/>
        <end position="39"/>
    </location>
</feature>
<dbReference type="AlphaFoldDB" id="A0A150IZT8"/>
<sequence length="145" mass="17155">MISQQTKNDIILKMEAAHNKVLQEELKELEVNNDKQIINFLQKFERRYNCHLNIEKYHILPPTLLTKKDMISFAVWYLSHVQIAASTRDIVNYANDHKLIKRNLRFEPSRLGIRMAQSGLFRWYRRTGNTGGERAWYLKDYSGGV</sequence>
<dbReference type="Proteomes" id="UP000075398">
    <property type="component" value="Unassembled WGS sequence"/>
</dbReference>
<evidence type="ECO:0000256" key="1">
    <source>
        <dbReference type="SAM" id="Coils"/>
    </source>
</evidence>
<evidence type="ECO:0000313" key="2">
    <source>
        <dbReference type="EMBL" id="KYC50489.1"/>
    </source>
</evidence>
<dbReference type="EMBL" id="LNGC01000072">
    <property type="protein sequence ID" value="KYC50489.1"/>
    <property type="molecule type" value="Genomic_DNA"/>
</dbReference>
<comment type="caution">
    <text evidence="2">The sequence shown here is derived from an EMBL/GenBank/DDBJ whole genome shotgun (WGS) entry which is preliminary data.</text>
</comment>
<protein>
    <submittedName>
        <fullName evidence="2">Uncharacterized protein</fullName>
    </submittedName>
</protein>